<dbReference type="PROSITE" id="PS50977">
    <property type="entry name" value="HTH_TETR_2"/>
    <property type="match status" value="1"/>
</dbReference>
<evidence type="ECO:0000256" key="2">
    <source>
        <dbReference type="PROSITE-ProRule" id="PRU00335"/>
    </source>
</evidence>
<dbReference type="OrthoDB" id="4709704at2"/>
<dbReference type="PANTHER" id="PTHR30055">
    <property type="entry name" value="HTH-TYPE TRANSCRIPTIONAL REGULATOR RUTR"/>
    <property type="match status" value="1"/>
</dbReference>
<name>A0A375I0V5_9ACTN</name>
<sequence>MPKINAPTVREHHEQVMASLIDAAEQILREEGPAALTAGAVSSRAGVARNSIYRYVESVDDLRGLVVERYMPGWFEAVEEALSASDDPREQIVAWTIANLEQATIAGHGWLMRVGDGRLKPSAARNVGRAHVALFSGLGRLWAQINPAKARMAGVMTQGLLMSTMNAVERHTIGLDEARTDLGRAVRLLIEMFEQEADVVTDRLDP</sequence>
<dbReference type="PRINTS" id="PR00455">
    <property type="entry name" value="HTHTETR"/>
</dbReference>
<proteinExistence type="predicted"/>
<evidence type="ECO:0000259" key="3">
    <source>
        <dbReference type="PROSITE" id="PS50977"/>
    </source>
</evidence>
<keyword evidence="5" id="KW-1185">Reference proteome</keyword>
<dbReference type="AlphaFoldDB" id="A0A375I0V5"/>
<gene>
    <name evidence="4" type="ORF">PROPJV5_0656</name>
</gene>
<dbReference type="PANTHER" id="PTHR30055:SF226">
    <property type="entry name" value="HTH-TYPE TRANSCRIPTIONAL REGULATOR PKSA"/>
    <property type="match status" value="1"/>
</dbReference>
<dbReference type="Gene3D" id="1.10.357.10">
    <property type="entry name" value="Tetracycline Repressor, domain 2"/>
    <property type="match status" value="1"/>
</dbReference>
<dbReference type="InterPro" id="IPR001647">
    <property type="entry name" value="HTH_TetR"/>
</dbReference>
<dbReference type="RefSeq" id="WP_119714896.1">
    <property type="nucleotide sequence ID" value="NZ_OMOH01000002.1"/>
</dbReference>
<feature type="domain" description="HTH tetR-type" evidence="3">
    <location>
        <begin position="14"/>
        <end position="74"/>
    </location>
</feature>
<dbReference type="EMBL" id="OMOH01000002">
    <property type="protein sequence ID" value="SPF67697.1"/>
    <property type="molecule type" value="Genomic_DNA"/>
</dbReference>
<evidence type="ECO:0000256" key="1">
    <source>
        <dbReference type="ARBA" id="ARBA00023125"/>
    </source>
</evidence>
<dbReference type="Proteomes" id="UP000265962">
    <property type="component" value="Unassembled WGS sequence"/>
</dbReference>
<evidence type="ECO:0000313" key="4">
    <source>
        <dbReference type="EMBL" id="SPF67697.1"/>
    </source>
</evidence>
<accession>A0A375I0V5</accession>
<dbReference type="GO" id="GO:0000976">
    <property type="term" value="F:transcription cis-regulatory region binding"/>
    <property type="evidence" value="ECO:0007669"/>
    <property type="project" value="TreeGrafter"/>
</dbReference>
<reference evidence="5" key="1">
    <citation type="submission" date="2018-02" db="EMBL/GenBank/DDBJ databases">
        <authorList>
            <person name="Hornung B."/>
        </authorList>
    </citation>
    <scope>NUCLEOTIDE SEQUENCE [LARGE SCALE GENOMIC DNA]</scope>
</reference>
<keyword evidence="1 2" id="KW-0238">DNA-binding</keyword>
<evidence type="ECO:0000313" key="5">
    <source>
        <dbReference type="Proteomes" id="UP000265962"/>
    </source>
</evidence>
<feature type="DNA-binding region" description="H-T-H motif" evidence="2">
    <location>
        <begin position="37"/>
        <end position="56"/>
    </location>
</feature>
<dbReference type="GO" id="GO:0003700">
    <property type="term" value="F:DNA-binding transcription factor activity"/>
    <property type="evidence" value="ECO:0007669"/>
    <property type="project" value="TreeGrafter"/>
</dbReference>
<dbReference type="InterPro" id="IPR050109">
    <property type="entry name" value="HTH-type_TetR-like_transc_reg"/>
</dbReference>
<organism evidence="4 5">
    <name type="scientific">Propionibacterium ruminifibrarum</name>
    <dbReference type="NCBI Taxonomy" id="1962131"/>
    <lineage>
        <taxon>Bacteria</taxon>
        <taxon>Bacillati</taxon>
        <taxon>Actinomycetota</taxon>
        <taxon>Actinomycetes</taxon>
        <taxon>Propionibacteriales</taxon>
        <taxon>Propionibacteriaceae</taxon>
        <taxon>Propionibacterium</taxon>
    </lineage>
</organism>
<dbReference type="SUPFAM" id="SSF46689">
    <property type="entry name" value="Homeodomain-like"/>
    <property type="match status" value="1"/>
</dbReference>
<protein>
    <submittedName>
        <fullName evidence="4">DNA-binding HTH domain, TetR-type</fullName>
    </submittedName>
</protein>
<dbReference type="Pfam" id="PF00440">
    <property type="entry name" value="TetR_N"/>
    <property type="match status" value="1"/>
</dbReference>
<dbReference type="InterPro" id="IPR009057">
    <property type="entry name" value="Homeodomain-like_sf"/>
</dbReference>